<dbReference type="STRING" id="572544.Ilyop_1497"/>
<name>E3H846_ILYPC</name>
<dbReference type="KEGG" id="ipo:Ilyop_1497"/>
<dbReference type="HOGENOM" id="CLU_136765_1_1_0"/>
<dbReference type="InterPro" id="IPR012427">
    <property type="entry name" value="DUF1622"/>
</dbReference>
<proteinExistence type="predicted"/>
<keyword evidence="1" id="KW-0472">Membrane</keyword>
<keyword evidence="1" id="KW-1133">Transmembrane helix</keyword>
<dbReference type="Pfam" id="PF07784">
    <property type="entry name" value="DUF1622"/>
    <property type="match status" value="1"/>
</dbReference>
<reference evidence="2 3" key="1">
    <citation type="journal article" date="2010" name="Stand. Genomic Sci.">
        <title>Complete genome sequence of Ilyobacter polytropus type strain (CuHbu1).</title>
        <authorList>
            <person name="Sikorski J."/>
            <person name="Chertkov O."/>
            <person name="Lapidus A."/>
            <person name="Nolan M."/>
            <person name="Lucas S."/>
            <person name="Del Rio T.G."/>
            <person name="Tice H."/>
            <person name="Cheng J.F."/>
            <person name="Tapia R."/>
            <person name="Han C."/>
            <person name="Goodwin L."/>
            <person name="Pitluck S."/>
            <person name="Liolios K."/>
            <person name="Ivanova N."/>
            <person name="Mavromatis K."/>
            <person name="Mikhailova N."/>
            <person name="Pati A."/>
            <person name="Chen A."/>
            <person name="Palaniappan K."/>
            <person name="Land M."/>
            <person name="Hauser L."/>
            <person name="Chang Y.J."/>
            <person name="Jeffries C.D."/>
            <person name="Brambilla E."/>
            <person name="Yasawong M."/>
            <person name="Rohde M."/>
            <person name="Pukall R."/>
            <person name="Spring S."/>
            <person name="Goker M."/>
            <person name="Woyke T."/>
            <person name="Bristow J."/>
            <person name="Eisen J.A."/>
            <person name="Markowitz V."/>
            <person name="Hugenholtz P."/>
            <person name="Kyrpides N.C."/>
            <person name="Klenk H.P."/>
        </authorList>
    </citation>
    <scope>NUCLEOTIDE SEQUENCE [LARGE SCALE GENOMIC DNA]</scope>
    <source>
        <strain evidence="3">ATCC 51220 / DSM 2926 / LMG 16218 / CuHBu1</strain>
    </source>
</reference>
<dbReference type="RefSeq" id="WP_013387944.1">
    <property type="nucleotide sequence ID" value="NC_014632.1"/>
</dbReference>
<feature type="transmembrane region" description="Helical" evidence="1">
    <location>
        <begin position="57"/>
        <end position="79"/>
    </location>
</feature>
<dbReference type="EMBL" id="CP002281">
    <property type="protein sequence ID" value="ADO83277.1"/>
    <property type="molecule type" value="Genomic_DNA"/>
</dbReference>
<dbReference type="PANTHER" id="PTHR38468:SF1">
    <property type="entry name" value="SLL0939 PROTEIN"/>
    <property type="match status" value="1"/>
</dbReference>
<feature type="transmembrane region" description="Helical" evidence="1">
    <location>
        <begin position="12"/>
        <end position="36"/>
    </location>
</feature>
<dbReference type="eggNOG" id="COG4828">
    <property type="taxonomic scope" value="Bacteria"/>
</dbReference>
<keyword evidence="1" id="KW-0812">Transmembrane</keyword>
<protein>
    <recommendedName>
        <fullName evidence="4">DUF1622 domain-containing protein</fullName>
    </recommendedName>
</protein>
<organism evidence="2 3">
    <name type="scientific">Ilyobacter polytropus (strain ATCC 51220 / DSM 2926 / LMG 16218 / CuHBu1)</name>
    <dbReference type="NCBI Taxonomy" id="572544"/>
    <lineage>
        <taxon>Bacteria</taxon>
        <taxon>Fusobacteriati</taxon>
        <taxon>Fusobacteriota</taxon>
        <taxon>Fusobacteriia</taxon>
        <taxon>Fusobacteriales</taxon>
        <taxon>Fusobacteriaceae</taxon>
        <taxon>Ilyobacter</taxon>
    </lineage>
</organism>
<evidence type="ECO:0000313" key="2">
    <source>
        <dbReference type="EMBL" id="ADO83277.1"/>
    </source>
</evidence>
<evidence type="ECO:0000256" key="1">
    <source>
        <dbReference type="SAM" id="Phobius"/>
    </source>
</evidence>
<dbReference type="AlphaFoldDB" id="E3H846"/>
<evidence type="ECO:0008006" key="4">
    <source>
        <dbReference type="Google" id="ProtNLM"/>
    </source>
</evidence>
<sequence>MMHEFISFINNIIINICQFLATIVIFFGVINSVIIYSKDFFLRKHSFVAMKRSRLEIGNSFSLGLSFLIGASILKTILAPTWTDIGKLAATILIRTFLNYFLLRDIESIFEKPKSDKNQKQDK</sequence>
<gene>
    <name evidence="2" type="ordered locus">Ilyop_1497</name>
</gene>
<accession>E3H846</accession>
<keyword evidence="3" id="KW-1185">Reference proteome</keyword>
<evidence type="ECO:0000313" key="3">
    <source>
        <dbReference type="Proteomes" id="UP000006875"/>
    </source>
</evidence>
<dbReference type="Proteomes" id="UP000006875">
    <property type="component" value="Chromosome"/>
</dbReference>
<dbReference type="PANTHER" id="PTHR38468">
    <property type="entry name" value="SLL0939 PROTEIN"/>
    <property type="match status" value="1"/>
</dbReference>